<dbReference type="InterPro" id="IPR001790">
    <property type="entry name" value="Ribosomal_uL10"/>
</dbReference>
<keyword evidence="2 7" id="KW-0689">Ribosomal protein</keyword>
<dbReference type="InterPro" id="IPR050323">
    <property type="entry name" value="Ribosomal_protein_uL10"/>
</dbReference>
<dbReference type="OrthoDB" id="10259902at2759"/>
<name>A0A9P6GWC0_9MICR</name>
<dbReference type="SUPFAM" id="SSF160369">
    <property type="entry name" value="Ribosomal protein L10-like"/>
    <property type="match status" value="1"/>
</dbReference>
<dbReference type="Gene3D" id="3.30.70.1730">
    <property type="match status" value="1"/>
</dbReference>
<dbReference type="Gene3D" id="3.90.105.20">
    <property type="match status" value="1"/>
</dbReference>
<evidence type="ECO:0000256" key="5">
    <source>
        <dbReference type="ARBA" id="ARBA00035444"/>
    </source>
</evidence>
<organism evidence="7 8">
    <name type="scientific">Nosema granulosis</name>
    <dbReference type="NCBI Taxonomy" id="83296"/>
    <lineage>
        <taxon>Eukaryota</taxon>
        <taxon>Fungi</taxon>
        <taxon>Fungi incertae sedis</taxon>
        <taxon>Microsporidia</taxon>
        <taxon>Nosematidae</taxon>
        <taxon>Nosema</taxon>
    </lineage>
</organism>
<evidence type="ECO:0000256" key="4">
    <source>
        <dbReference type="ARBA" id="ARBA00035202"/>
    </source>
</evidence>
<dbReference type="InterPro" id="IPR043141">
    <property type="entry name" value="Ribosomal_uL10-like_sf"/>
</dbReference>
<keyword evidence="8" id="KW-1185">Reference proteome</keyword>
<keyword evidence="3" id="KW-0687">Ribonucleoprotein</keyword>
<evidence type="ECO:0000256" key="2">
    <source>
        <dbReference type="ARBA" id="ARBA00022980"/>
    </source>
</evidence>
<evidence type="ECO:0000256" key="3">
    <source>
        <dbReference type="ARBA" id="ARBA00023274"/>
    </source>
</evidence>
<evidence type="ECO:0000256" key="1">
    <source>
        <dbReference type="ARBA" id="ARBA00008889"/>
    </source>
</evidence>
<dbReference type="InterPro" id="IPR040637">
    <property type="entry name" value="Ribosomal_uL10-like_insert"/>
</dbReference>
<protein>
    <recommendedName>
        <fullName evidence="4">Large ribosomal subunit protein uL10</fullName>
    </recommendedName>
    <alternativeName>
        <fullName evidence="5">60S acidic ribosomal protein P0</fullName>
    </alternativeName>
</protein>
<dbReference type="Pfam" id="PF17777">
    <property type="entry name" value="RL10P_insert"/>
    <property type="match status" value="1"/>
</dbReference>
<dbReference type="GO" id="GO:0070180">
    <property type="term" value="F:large ribosomal subunit rRNA binding"/>
    <property type="evidence" value="ECO:0007669"/>
    <property type="project" value="TreeGrafter"/>
</dbReference>
<evidence type="ECO:0000313" key="7">
    <source>
        <dbReference type="EMBL" id="KAF9761537.1"/>
    </source>
</evidence>
<proteinExistence type="inferred from homology"/>
<sequence length="263" mass="29234">MSVKEMNKRKLNTYEKAKECFSKYSKFAIVSMANVISSQLKDLKKSWGQDAVFLTGKNSSIRRALTDLNKTDLIDKVRGNISIVFFTGDIKDIKAKIDANERESVAKVGDISQRDVWIKGHITSMTSDKTGYFQTLGIPTKITKGKIEIMQDFKVLSPGDKVGPSQVNLLALINIKPFRYKMNILSVCEDGEFYDPSLIDISEDEIKMAYATAIRSVASVSLGLDMLTEASVPYNISSCFKDILKVSYGTGFMVSDSPYPAVN</sequence>
<feature type="domain" description="Large ribosomal subunit protein uL10-like insertion" evidence="6">
    <location>
        <begin position="106"/>
        <end position="175"/>
    </location>
</feature>
<evidence type="ECO:0000259" key="6">
    <source>
        <dbReference type="Pfam" id="PF17777"/>
    </source>
</evidence>
<dbReference type="FunFam" id="3.90.105.20:FF:000001">
    <property type="entry name" value="60S acidic ribosomal protein P0"/>
    <property type="match status" value="1"/>
</dbReference>
<comment type="similarity">
    <text evidence="1">Belongs to the universal ribosomal protein uL10 family.</text>
</comment>
<dbReference type="Pfam" id="PF00466">
    <property type="entry name" value="Ribosomal_L10"/>
    <property type="match status" value="1"/>
</dbReference>
<dbReference type="PANTHER" id="PTHR45699">
    <property type="entry name" value="60S ACIDIC RIBOSOMAL PROTEIN P0"/>
    <property type="match status" value="1"/>
</dbReference>
<dbReference type="Proteomes" id="UP000740883">
    <property type="component" value="Unassembled WGS sequence"/>
</dbReference>
<dbReference type="InterPro" id="IPR043164">
    <property type="entry name" value="Ribosomal_uL10-like_insert_sf"/>
</dbReference>
<dbReference type="GO" id="GO:0022625">
    <property type="term" value="C:cytosolic large ribosomal subunit"/>
    <property type="evidence" value="ECO:0007669"/>
    <property type="project" value="TreeGrafter"/>
</dbReference>
<evidence type="ECO:0000313" key="8">
    <source>
        <dbReference type="Proteomes" id="UP000740883"/>
    </source>
</evidence>
<dbReference type="PANTHER" id="PTHR45699:SF3">
    <property type="entry name" value="LARGE RIBOSOMAL SUBUNIT PROTEIN UL10"/>
    <property type="match status" value="1"/>
</dbReference>
<reference evidence="7 8" key="1">
    <citation type="journal article" date="2020" name="Genome Biol. Evol.">
        <title>Comparative genomics of strictly vertically transmitted, feminizing microsporidia endosymbionts of amphipod crustaceans.</title>
        <authorList>
            <person name="Cormier A."/>
            <person name="Chebbi M.A."/>
            <person name="Giraud I."/>
            <person name="Wattier R."/>
            <person name="Teixeira M."/>
            <person name="Gilbert C."/>
            <person name="Rigaud T."/>
            <person name="Cordaux R."/>
        </authorList>
    </citation>
    <scope>NUCLEOTIDE SEQUENCE [LARGE SCALE GENOMIC DNA]</scope>
    <source>
        <strain evidence="7 8">Ou3-Ou53</strain>
    </source>
</reference>
<gene>
    <name evidence="7" type="primary">RPP0</name>
    <name evidence="7" type="ORF">NGRA_2580</name>
</gene>
<dbReference type="GO" id="GO:0003735">
    <property type="term" value="F:structural constituent of ribosome"/>
    <property type="evidence" value="ECO:0007669"/>
    <property type="project" value="TreeGrafter"/>
</dbReference>
<dbReference type="GO" id="GO:0000027">
    <property type="term" value="P:ribosomal large subunit assembly"/>
    <property type="evidence" value="ECO:0007669"/>
    <property type="project" value="TreeGrafter"/>
</dbReference>
<accession>A0A9P6GWC0</accession>
<dbReference type="GO" id="GO:0002181">
    <property type="term" value="P:cytoplasmic translation"/>
    <property type="evidence" value="ECO:0007669"/>
    <property type="project" value="TreeGrafter"/>
</dbReference>
<dbReference type="AlphaFoldDB" id="A0A9P6GWC0"/>
<dbReference type="EMBL" id="SBJO01000314">
    <property type="protein sequence ID" value="KAF9761537.1"/>
    <property type="molecule type" value="Genomic_DNA"/>
</dbReference>
<comment type="caution">
    <text evidence="7">The sequence shown here is derived from an EMBL/GenBank/DDBJ whole genome shotgun (WGS) entry which is preliminary data.</text>
</comment>